<protein>
    <submittedName>
        <fullName evidence="2">Uncharacterized protein</fullName>
    </submittedName>
</protein>
<name>C8W4C5_DESAS</name>
<keyword evidence="1" id="KW-0812">Transmembrane</keyword>
<dbReference type="KEGG" id="dae:Dtox_1107"/>
<dbReference type="EMBL" id="CP001720">
    <property type="protein sequence ID" value="ACV61993.1"/>
    <property type="molecule type" value="Genomic_DNA"/>
</dbReference>
<organism evidence="2 3">
    <name type="scientific">Desulfofarcimen acetoxidans (strain ATCC 49208 / DSM 771 / KCTC 5769 / VKM B-1644 / 5575)</name>
    <name type="common">Desulfotomaculum acetoxidans</name>
    <dbReference type="NCBI Taxonomy" id="485916"/>
    <lineage>
        <taxon>Bacteria</taxon>
        <taxon>Bacillati</taxon>
        <taxon>Bacillota</taxon>
        <taxon>Clostridia</taxon>
        <taxon>Eubacteriales</taxon>
        <taxon>Peptococcaceae</taxon>
        <taxon>Desulfofarcimen</taxon>
    </lineage>
</organism>
<reference evidence="2 3" key="1">
    <citation type="journal article" date="2009" name="Stand. Genomic Sci.">
        <title>Complete genome sequence of Desulfotomaculum acetoxidans type strain (5575).</title>
        <authorList>
            <person name="Spring S."/>
            <person name="Lapidus A."/>
            <person name="Schroder M."/>
            <person name="Gleim D."/>
            <person name="Sims D."/>
            <person name="Meincke L."/>
            <person name="Glavina Del Rio T."/>
            <person name="Tice H."/>
            <person name="Copeland A."/>
            <person name="Cheng J.F."/>
            <person name="Lucas S."/>
            <person name="Chen F."/>
            <person name="Nolan M."/>
            <person name="Bruce D."/>
            <person name="Goodwin L."/>
            <person name="Pitluck S."/>
            <person name="Ivanova N."/>
            <person name="Mavromatis K."/>
            <person name="Mikhailova N."/>
            <person name="Pati A."/>
            <person name="Chen A."/>
            <person name="Palaniappan K."/>
            <person name="Land M."/>
            <person name="Hauser L."/>
            <person name="Chang Y.J."/>
            <person name="Jeffries C.D."/>
            <person name="Chain P."/>
            <person name="Saunders E."/>
            <person name="Brettin T."/>
            <person name="Detter J.C."/>
            <person name="Goker M."/>
            <person name="Bristow J."/>
            <person name="Eisen J.A."/>
            <person name="Markowitz V."/>
            <person name="Hugenholtz P."/>
            <person name="Kyrpides N.C."/>
            <person name="Klenk H.P."/>
            <person name="Han C."/>
        </authorList>
    </citation>
    <scope>NUCLEOTIDE SEQUENCE [LARGE SCALE GENOMIC DNA]</scope>
    <source>
        <strain evidence="3">ATCC 49208 / DSM 771 / VKM B-1644</strain>
    </source>
</reference>
<dbReference type="STRING" id="485916.Dtox_1107"/>
<accession>C8W4C5</accession>
<sequence length="98" mass="10811">MAAGSDVMGRKLSRTLVARLSGAPYANYLRKLMWLLGIGIARKSVFVRIIPLLGALIAGVVNYTGSNLIGKRALKYYQNNSFDSWNVTTIEAEYKVVD</sequence>
<dbReference type="RefSeq" id="WP_015756708.1">
    <property type="nucleotide sequence ID" value="NC_013216.1"/>
</dbReference>
<evidence type="ECO:0000313" key="3">
    <source>
        <dbReference type="Proteomes" id="UP000002217"/>
    </source>
</evidence>
<keyword evidence="3" id="KW-1185">Reference proteome</keyword>
<dbReference type="HOGENOM" id="CLU_2329150_0_0_9"/>
<dbReference type="Proteomes" id="UP000002217">
    <property type="component" value="Chromosome"/>
</dbReference>
<dbReference type="OrthoDB" id="1807131at2"/>
<evidence type="ECO:0000256" key="1">
    <source>
        <dbReference type="SAM" id="Phobius"/>
    </source>
</evidence>
<dbReference type="AlphaFoldDB" id="C8W4C5"/>
<keyword evidence="1" id="KW-1133">Transmembrane helix</keyword>
<proteinExistence type="predicted"/>
<keyword evidence="1" id="KW-0472">Membrane</keyword>
<feature type="transmembrane region" description="Helical" evidence="1">
    <location>
        <begin position="45"/>
        <end position="65"/>
    </location>
</feature>
<evidence type="ECO:0000313" key="2">
    <source>
        <dbReference type="EMBL" id="ACV61993.1"/>
    </source>
</evidence>
<gene>
    <name evidence="2" type="ordered locus">Dtox_1107</name>
</gene>